<sequence>MNFKLTKKNTIFLVFIVYMIILVACQFLVNNESAFKVNLSHTFEPISFNHLLGTDDYGRDLFSRLIIGARSTLFITLLTLLFTVIIGVPLGLLAGYKKSWIDAVVMRIIDIGLSIPEFVIMIALASFFHPSIWNLVIAITLIKWMNYTRVTRGIVNAEMNQSYILMAQFFKVSTLNILFKHLLPKVIPSILVIMIVDFGKIILYISSLSFLGLGAQPPSPEWGAMLQAGRDFITSHPIMIIAPATLISMTILIFNLTGDAVRDRLLEKRGVKIETFDGKES</sequence>
<evidence type="ECO:0000256" key="8">
    <source>
        <dbReference type="ARBA" id="ARBA00023136"/>
    </source>
</evidence>
<evidence type="ECO:0000256" key="6">
    <source>
        <dbReference type="ARBA" id="ARBA00022989"/>
    </source>
</evidence>
<evidence type="ECO:0000256" key="5">
    <source>
        <dbReference type="ARBA" id="ARBA00022692"/>
    </source>
</evidence>
<reference evidence="14 15" key="1">
    <citation type="submission" date="2018-06" db="EMBL/GenBank/DDBJ databases">
        <authorList>
            <consortium name="Pathogen Informatics"/>
            <person name="Doyle S."/>
        </authorList>
    </citation>
    <scope>NUCLEOTIDE SEQUENCE [LARGE SCALE GENOMIC DNA]</scope>
    <source>
        <strain evidence="14 15">NCTC11807</strain>
    </source>
</reference>
<keyword evidence="3" id="KW-1003">Cell membrane</keyword>
<comment type="similarity">
    <text evidence="9">Belongs to the binding-protein-dependent transport system permease family. OppBC subfamily.</text>
</comment>
<evidence type="ECO:0000256" key="10">
    <source>
        <dbReference type="ARBA" id="ARBA00038669"/>
    </source>
</evidence>
<keyword evidence="6 12" id="KW-1133">Transmembrane helix</keyword>
<dbReference type="CDD" id="cd06261">
    <property type="entry name" value="TM_PBP2"/>
    <property type="match status" value="1"/>
</dbReference>
<dbReference type="EMBL" id="UHDZ01000001">
    <property type="protein sequence ID" value="SUM71977.1"/>
    <property type="molecule type" value="Genomic_DNA"/>
</dbReference>
<dbReference type="SUPFAM" id="SSF161098">
    <property type="entry name" value="MetI-like"/>
    <property type="match status" value="1"/>
</dbReference>
<name>A0A380H559_9STAP</name>
<keyword evidence="15" id="KW-1185">Reference proteome</keyword>
<dbReference type="RefSeq" id="WP_115313398.1">
    <property type="nucleotide sequence ID" value="NZ_CP066042.1"/>
</dbReference>
<dbReference type="InterPro" id="IPR000515">
    <property type="entry name" value="MetI-like"/>
</dbReference>
<dbReference type="GeneID" id="63936332"/>
<dbReference type="GO" id="GO:0055085">
    <property type="term" value="P:transmembrane transport"/>
    <property type="evidence" value="ECO:0007669"/>
    <property type="project" value="InterPro"/>
</dbReference>
<feature type="transmembrane region" description="Helical" evidence="12">
    <location>
        <begin position="233"/>
        <end position="256"/>
    </location>
</feature>
<evidence type="ECO:0000256" key="1">
    <source>
        <dbReference type="ARBA" id="ARBA00004651"/>
    </source>
</evidence>
<feature type="transmembrane region" description="Helical" evidence="12">
    <location>
        <begin position="117"/>
        <end position="142"/>
    </location>
</feature>
<evidence type="ECO:0000313" key="15">
    <source>
        <dbReference type="Proteomes" id="UP000255425"/>
    </source>
</evidence>
<evidence type="ECO:0000313" key="14">
    <source>
        <dbReference type="EMBL" id="SUM71977.1"/>
    </source>
</evidence>
<dbReference type="PROSITE" id="PS50928">
    <property type="entry name" value="ABC_TM1"/>
    <property type="match status" value="1"/>
</dbReference>
<keyword evidence="5 12" id="KW-0812">Transmembrane</keyword>
<dbReference type="NCBIfam" id="NF045474">
    <property type="entry name" value="Opp2C"/>
    <property type="match status" value="1"/>
</dbReference>
<dbReference type="Proteomes" id="UP000255425">
    <property type="component" value="Unassembled WGS sequence"/>
</dbReference>
<dbReference type="InterPro" id="IPR053385">
    <property type="entry name" value="ABC_transport_permease"/>
</dbReference>
<evidence type="ECO:0000256" key="11">
    <source>
        <dbReference type="ARBA" id="ARBA00044773"/>
    </source>
</evidence>
<dbReference type="GO" id="GO:0015675">
    <property type="term" value="P:nickel cation transport"/>
    <property type="evidence" value="ECO:0007669"/>
    <property type="project" value="UniProtKB-KW"/>
</dbReference>
<feature type="domain" description="ABC transmembrane type-1" evidence="13">
    <location>
        <begin position="69"/>
        <end position="258"/>
    </location>
</feature>
<dbReference type="PROSITE" id="PS51257">
    <property type="entry name" value="PROKAR_LIPOPROTEIN"/>
    <property type="match status" value="1"/>
</dbReference>
<evidence type="ECO:0000256" key="4">
    <source>
        <dbReference type="ARBA" id="ARBA00022596"/>
    </source>
</evidence>
<dbReference type="InterPro" id="IPR035906">
    <property type="entry name" value="MetI-like_sf"/>
</dbReference>
<feature type="transmembrane region" description="Helical" evidence="12">
    <location>
        <begin position="191"/>
        <end position="213"/>
    </location>
</feature>
<dbReference type="PANTHER" id="PTHR43386:SF1">
    <property type="entry name" value="D,D-DIPEPTIDE TRANSPORT SYSTEM PERMEASE PROTEIN DDPC-RELATED"/>
    <property type="match status" value="1"/>
</dbReference>
<accession>A0A380H559</accession>
<evidence type="ECO:0000256" key="9">
    <source>
        <dbReference type="ARBA" id="ARBA00024202"/>
    </source>
</evidence>
<dbReference type="InterPro" id="IPR050366">
    <property type="entry name" value="BP-dependent_transpt_permease"/>
</dbReference>
<organism evidence="14 15">
    <name type="scientific">Staphylococcus saccharolyticus</name>
    <dbReference type="NCBI Taxonomy" id="33028"/>
    <lineage>
        <taxon>Bacteria</taxon>
        <taxon>Bacillati</taxon>
        <taxon>Bacillota</taxon>
        <taxon>Bacilli</taxon>
        <taxon>Bacillales</taxon>
        <taxon>Staphylococcaceae</taxon>
        <taxon>Staphylococcus</taxon>
    </lineage>
</organism>
<dbReference type="AlphaFoldDB" id="A0A380H559"/>
<evidence type="ECO:0000256" key="2">
    <source>
        <dbReference type="ARBA" id="ARBA00022448"/>
    </source>
</evidence>
<dbReference type="Gene3D" id="1.10.3720.10">
    <property type="entry name" value="MetI-like"/>
    <property type="match status" value="1"/>
</dbReference>
<keyword evidence="2 12" id="KW-0813">Transport</keyword>
<dbReference type="GO" id="GO:0005886">
    <property type="term" value="C:plasma membrane"/>
    <property type="evidence" value="ECO:0007669"/>
    <property type="project" value="UniProtKB-SubCell"/>
</dbReference>
<evidence type="ECO:0000256" key="3">
    <source>
        <dbReference type="ARBA" id="ARBA00022475"/>
    </source>
</evidence>
<evidence type="ECO:0000256" key="7">
    <source>
        <dbReference type="ARBA" id="ARBA00023112"/>
    </source>
</evidence>
<comment type="subcellular location">
    <subcellularLocation>
        <location evidence="1 12">Cell membrane</location>
        <topology evidence="1 12">Multi-pass membrane protein</topology>
    </subcellularLocation>
</comment>
<gene>
    <name evidence="14" type="primary">ddpC</name>
    <name evidence="14" type="ORF">NCTC11807_01672</name>
</gene>
<protein>
    <recommendedName>
        <fullName evidence="11">Nickel import system permease protein NikC</fullName>
    </recommendedName>
</protein>
<feature type="transmembrane region" description="Helical" evidence="12">
    <location>
        <begin position="12"/>
        <end position="29"/>
    </location>
</feature>
<evidence type="ECO:0000259" key="13">
    <source>
        <dbReference type="PROSITE" id="PS50928"/>
    </source>
</evidence>
<keyword evidence="4" id="KW-0533">Nickel</keyword>
<proteinExistence type="inferred from homology"/>
<feature type="transmembrane region" description="Helical" evidence="12">
    <location>
        <begin position="73"/>
        <end position="96"/>
    </location>
</feature>
<dbReference type="PANTHER" id="PTHR43386">
    <property type="entry name" value="OLIGOPEPTIDE TRANSPORT SYSTEM PERMEASE PROTEIN APPC"/>
    <property type="match status" value="1"/>
</dbReference>
<comment type="subunit">
    <text evidence="10">The complex is composed of two ATP-binding proteins (NikD and NikE), two transmembrane proteins (NikB and NikC) and a solute-binding protein (NikA).</text>
</comment>
<dbReference type="Pfam" id="PF00528">
    <property type="entry name" value="BPD_transp_1"/>
    <property type="match status" value="1"/>
</dbReference>
<keyword evidence="8 12" id="KW-0472">Membrane</keyword>
<evidence type="ECO:0000256" key="12">
    <source>
        <dbReference type="RuleBase" id="RU363032"/>
    </source>
</evidence>
<keyword evidence="7" id="KW-0921">Nickel transport</keyword>
<keyword evidence="7" id="KW-0406">Ion transport</keyword>